<evidence type="ECO:0000313" key="1">
    <source>
        <dbReference type="EMBL" id="KFM72713.1"/>
    </source>
</evidence>
<protein>
    <submittedName>
        <fullName evidence="1">GTPase-activating Rap/Ran-GAP domain-like protein 3</fullName>
    </submittedName>
</protein>
<keyword evidence="2" id="KW-1185">Reference proteome</keyword>
<dbReference type="EMBL" id="KK118317">
    <property type="protein sequence ID" value="KFM72713.1"/>
    <property type="molecule type" value="Genomic_DNA"/>
</dbReference>
<accession>A0A087U5S4</accession>
<feature type="non-terminal residue" evidence="1">
    <location>
        <position position="42"/>
    </location>
</feature>
<sequence length="42" mass="4611">GAQKICLSHSPGKPLTVKSILSNFQNMDKIEKGPKEIFSPEI</sequence>
<name>A0A087U5S4_STEMI</name>
<proteinExistence type="predicted"/>
<evidence type="ECO:0000313" key="2">
    <source>
        <dbReference type="Proteomes" id="UP000054359"/>
    </source>
</evidence>
<dbReference type="Proteomes" id="UP000054359">
    <property type="component" value="Unassembled WGS sequence"/>
</dbReference>
<dbReference type="STRING" id="407821.A0A087U5S4"/>
<organism evidence="1 2">
    <name type="scientific">Stegodyphus mimosarum</name>
    <name type="common">African social velvet spider</name>
    <dbReference type="NCBI Taxonomy" id="407821"/>
    <lineage>
        <taxon>Eukaryota</taxon>
        <taxon>Metazoa</taxon>
        <taxon>Ecdysozoa</taxon>
        <taxon>Arthropoda</taxon>
        <taxon>Chelicerata</taxon>
        <taxon>Arachnida</taxon>
        <taxon>Araneae</taxon>
        <taxon>Araneomorphae</taxon>
        <taxon>Entelegynae</taxon>
        <taxon>Eresoidea</taxon>
        <taxon>Eresidae</taxon>
        <taxon>Stegodyphus</taxon>
    </lineage>
</organism>
<dbReference type="AlphaFoldDB" id="A0A087U5S4"/>
<reference evidence="1 2" key="1">
    <citation type="submission" date="2013-11" db="EMBL/GenBank/DDBJ databases">
        <title>Genome sequencing of Stegodyphus mimosarum.</title>
        <authorList>
            <person name="Bechsgaard J."/>
        </authorList>
    </citation>
    <scope>NUCLEOTIDE SEQUENCE [LARGE SCALE GENOMIC DNA]</scope>
</reference>
<feature type="non-terminal residue" evidence="1">
    <location>
        <position position="1"/>
    </location>
</feature>
<dbReference type="OrthoDB" id="2499658at2759"/>
<gene>
    <name evidence="1" type="ORF">X975_00940</name>
</gene>